<evidence type="ECO:0000256" key="3">
    <source>
        <dbReference type="ARBA" id="ARBA00022692"/>
    </source>
</evidence>
<feature type="transmembrane region" description="Helical" evidence="6">
    <location>
        <begin position="372"/>
        <end position="393"/>
    </location>
</feature>
<dbReference type="PANTHER" id="PTHR23518:SF2">
    <property type="entry name" value="MAJOR FACILITATOR SUPERFAMILY TRANSPORTER"/>
    <property type="match status" value="1"/>
</dbReference>
<feature type="transmembrane region" description="Helical" evidence="6">
    <location>
        <begin position="173"/>
        <end position="197"/>
    </location>
</feature>
<feature type="transmembrane region" description="Helical" evidence="6">
    <location>
        <begin position="56"/>
        <end position="74"/>
    </location>
</feature>
<dbReference type="InterPro" id="IPR020846">
    <property type="entry name" value="MFS_dom"/>
</dbReference>
<feature type="transmembrane region" description="Helical" evidence="6">
    <location>
        <begin position="23"/>
        <end position="44"/>
    </location>
</feature>
<proteinExistence type="predicted"/>
<keyword evidence="3 6" id="KW-0812">Transmembrane</keyword>
<reference evidence="8 9" key="1">
    <citation type="submission" date="2023-07" db="EMBL/GenBank/DDBJ databases">
        <title>Genomic Encyclopedia of Type Strains, Phase IV (KMG-IV): sequencing the most valuable type-strain genomes for metagenomic binning, comparative biology and taxonomic classification.</title>
        <authorList>
            <person name="Goeker M."/>
        </authorList>
    </citation>
    <scope>NUCLEOTIDE SEQUENCE [LARGE SCALE GENOMIC DNA]</scope>
    <source>
        <strain evidence="8 9">DSM 1400</strain>
    </source>
</reference>
<keyword evidence="2" id="KW-0813">Transport</keyword>
<evidence type="ECO:0000259" key="7">
    <source>
        <dbReference type="PROSITE" id="PS50850"/>
    </source>
</evidence>
<evidence type="ECO:0000313" key="9">
    <source>
        <dbReference type="Proteomes" id="UP001224418"/>
    </source>
</evidence>
<dbReference type="PROSITE" id="PS50850">
    <property type="entry name" value="MFS"/>
    <property type="match status" value="1"/>
</dbReference>
<feature type="transmembrane region" description="Helical" evidence="6">
    <location>
        <begin position="309"/>
        <end position="331"/>
    </location>
</feature>
<evidence type="ECO:0000256" key="4">
    <source>
        <dbReference type="ARBA" id="ARBA00022989"/>
    </source>
</evidence>
<keyword evidence="4 6" id="KW-1133">Transmembrane helix</keyword>
<dbReference type="InterPro" id="IPR036259">
    <property type="entry name" value="MFS_trans_sf"/>
</dbReference>
<evidence type="ECO:0000256" key="5">
    <source>
        <dbReference type="ARBA" id="ARBA00023136"/>
    </source>
</evidence>
<dbReference type="Proteomes" id="UP001224418">
    <property type="component" value="Unassembled WGS sequence"/>
</dbReference>
<keyword evidence="9" id="KW-1185">Reference proteome</keyword>
<feature type="transmembrane region" description="Helical" evidence="6">
    <location>
        <begin position="343"/>
        <end position="366"/>
    </location>
</feature>
<accession>A0ABU0JT86</accession>
<organism evidence="8 9">
    <name type="scientific">Hathewaya limosa</name>
    <name type="common">Clostridium limosum</name>
    <dbReference type="NCBI Taxonomy" id="1536"/>
    <lineage>
        <taxon>Bacteria</taxon>
        <taxon>Bacillati</taxon>
        <taxon>Bacillota</taxon>
        <taxon>Clostridia</taxon>
        <taxon>Eubacteriales</taxon>
        <taxon>Clostridiaceae</taxon>
        <taxon>Hathewaya</taxon>
    </lineage>
</organism>
<dbReference type="RefSeq" id="WP_307356143.1">
    <property type="nucleotide sequence ID" value="NZ_BAAACJ010000013.1"/>
</dbReference>
<dbReference type="Gene3D" id="1.20.1250.20">
    <property type="entry name" value="MFS general substrate transporter like domains"/>
    <property type="match status" value="2"/>
</dbReference>
<feature type="transmembrane region" description="Helical" evidence="6">
    <location>
        <begin position="145"/>
        <end position="167"/>
    </location>
</feature>
<evidence type="ECO:0000256" key="2">
    <source>
        <dbReference type="ARBA" id="ARBA00022448"/>
    </source>
</evidence>
<sequence>MLIIDKCSDVFNEFKSFGKEVDMYILMHTIGGIFFSYNIILPVFMNKLGVTISDIGTFFSIAALADLIFTYLLRKSFDTISPNKCMALDWLTESWPVLIFALASTKMQFFIGAIAQKITNVLNPAYRVYENAIFKEDKRSKIYTYHLFIPEIATVIIFPILGYILTYKFNSILAYRIVFIIFGIGFLFVALIPYKFLKWVDPTRSKHSNTKLSISKGLYLIASAEILVVVSGELTSTFITTYFILDKIKGNLMQILLLQVLMSIVTIITGMLCKDIDKKIKNENVCQIGILTFIIYTLLMFFAKNFKVVLLANVINTIGHTLWFPSQTTILMDFIPEKERGEFFATISSISKLIYVILPVLCGFIIQSFGFGVIFSTALFMYVIIFIIYKFLIKNKEKMKQLRLKN</sequence>
<keyword evidence="5 6" id="KW-0472">Membrane</keyword>
<name>A0ABU0JT86_HATLI</name>
<gene>
    <name evidence="8" type="ORF">QOZ93_002017</name>
</gene>
<dbReference type="InterPro" id="IPR011701">
    <property type="entry name" value="MFS"/>
</dbReference>
<dbReference type="SUPFAM" id="SSF103473">
    <property type="entry name" value="MFS general substrate transporter"/>
    <property type="match status" value="1"/>
</dbReference>
<feature type="transmembrane region" description="Helical" evidence="6">
    <location>
        <begin position="218"/>
        <end position="245"/>
    </location>
</feature>
<feature type="transmembrane region" description="Helical" evidence="6">
    <location>
        <begin position="285"/>
        <end position="303"/>
    </location>
</feature>
<dbReference type="PANTHER" id="PTHR23518">
    <property type="entry name" value="C-METHYLTRANSFERASE"/>
    <property type="match status" value="1"/>
</dbReference>
<feature type="domain" description="Major facilitator superfamily (MFS) profile" evidence="7">
    <location>
        <begin position="211"/>
        <end position="406"/>
    </location>
</feature>
<dbReference type="Pfam" id="PF07690">
    <property type="entry name" value="MFS_1"/>
    <property type="match status" value="1"/>
</dbReference>
<feature type="transmembrane region" description="Helical" evidence="6">
    <location>
        <begin position="251"/>
        <end position="273"/>
    </location>
</feature>
<protein>
    <submittedName>
        <fullName evidence="8">MFS family permease</fullName>
    </submittedName>
</protein>
<comment type="subcellular location">
    <subcellularLocation>
        <location evidence="1">Cell membrane</location>
        <topology evidence="1">Multi-pass membrane protein</topology>
    </subcellularLocation>
</comment>
<evidence type="ECO:0000313" key="8">
    <source>
        <dbReference type="EMBL" id="MDQ0480269.1"/>
    </source>
</evidence>
<dbReference type="EMBL" id="JAUSWN010000017">
    <property type="protein sequence ID" value="MDQ0480269.1"/>
    <property type="molecule type" value="Genomic_DNA"/>
</dbReference>
<comment type="caution">
    <text evidence="8">The sequence shown here is derived from an EMBL/GenBank/DDBJ whole genome shotgun (WGS) entry which is preliminary data.</text>
</comment>
<evidence type="ECO:0000256" key="6">
    <source>
        <dbReference type="SAM" id="Phobius"/>
    </source>
</evidence>
<evidence type="ECO:0000256" key="1">
    <source>
        <dbReference type="ARBA" id="ARBA00004651"/>
    </source>
</evidence>